<feature type="region of interest" description="Disordered" evidence="1">
    <location>
        <begin position="182"/>
        <end position="203"/>
    </location>
</feature>
<dbReference type="InterPro" id="IPR017739">
    <property type="entry name" value="T6SS-assoc_VCA0119"/>
</dbReference>
<dbReference type="Pfam" id="PF06812">
    <property type="entry name" value="ImpA_N"/>
    <property type="match status" value="1"/>
</dbReference>
<dbReference type="NCBIfam" id="TIGR03362">
    <property type="entry name" value="VI_chp_7"/>
    <property type="match status" value="1"/>
</dbReference>
<evidence type="ECO:0000313" key="3">
    <source>
        <dbReference type="EMBL" id="MEL1266363.1"/>
    </source>
</evidence>
<proteinExistence type="predicted"/>
<dbReference type="PANTHER" id="PTHR37024">
    <property type="entry name" value="TYPE VI SECRETION SYSTEM DUF2094 AND IMPA-RELATED DOMAIN PROTEIN"/>
    <property type="match status" value="1"/>
</dbReference>
<comment type="caution">
    <text evidence="3">The sequence shown here is derived from an EMBL/GenBank/DDBJ whole genome shotgun (WGS) entry which is preliminary data.</text>
</comment>
<dbReference type="Proteomes" id="UP001459204">
    <property type="component" value="Unassembled WGS sequence"/>
</dbReference>
<dbReference type="EMBL" id="JBBWWT010000016">
    <property type="protein sequence ID" value="MEL1266363.1"/>
    <property type="molecule type" value="Genomic_DNA"/>
</dbReference>
<reference evidence="3 4" key="1">
    <citation type="submission" date="2024-04" db="EMBL/GenBank/DDBJ databases">
        <title>Draft genome sequence of Pseudoxanthomonas putridarboris WD12.</title>
        <authorList>
            <person name="Oh J."/>
        </authorList>
    </citation>
    <scope>NUCLEOTIDE SEQUENCE [LARGE SCALE GENOMIC DNA]</scope>
    <source>
        <strain evidence="3 4">WD12</strain>
    </source>
</reference>
<sequence>MSDIERDLLAPISKEVPEGRFDDEDELYLEVEMQMVKLGGMQAGTLDWTLVEDASRRYLREQCKHFRVVGHLGSAWLRNREWEGWIQSLRLIAGMVDAYWLNAYPRTGADGMTAKRKQLAAFGDRLSQSLKQLPSDGHSDDIQARANAAIDALERAERRHGIVPSLADRLRPGLKLAGDAAKRAPYEPPRPAGPSPQQHGGQMVGSEFFTTRSESPLGNERETRALYLKLAEFINQQDAYEPTGYLLRRHALWSGIHATPPIKREQRTEMMSVPVNISTEYQEVVAAGAISPALLLRIEKSVASSPYWLRGSLLAATVAQRLEMPMVALVIKTAVERFVRRLPTLRDLCFSDGSRFIDEDTFAWLSGASDSSAASPASAALAAMQGELAVQQKEGESVEAVLLQLQSRQGAGTSPRERHYASAAAADLLTARGLTWLAQDLYASVAHVMSEQTASQWEPELFNHVRAKSGQQPQ</sequence>
<feature type="domain" description="ImpA N-terminal" evidence="2">
    <location>
        <begin position="9"/>
        <end position="121"/>
    </location>
</feature>
<dbReference type="Pfam" id="PF16989">
    <property type="entry name" value="T6SS_VasJ"/>
    <property type="match status" value="1"/>
</dbReference>
<evidence type="ECO:0000313" key="4">
    <source>
        <dbReference type="Proteomes" id="UP001459204"/>
    </source>
</evidence>
<dbReference type="InterPro" id="IPR010657">
    <property type="entry name" value="ImpA_N"/>
</dbReference>
<gene>
    <name evidence="3" type="primary">tssA</name>
    <name evidence="3" type="ORF">AAD027_18585</name>
</gene>
<name>A0ABU9J547_9GAMM</name>
<evidence type="ECO:0000256" key="1">
    <source>
        <dbReference type="SAM" id="MobiDB-lite"/>
    </source>
</evidence>
<dbReference type="RefSeq" id="WP_341727535.1">
    <property type="nucleotide sequence ID" value="NZ_JBBWWT010000016.1"/>
</dbReference>
<accession>A0ABU9J547</accession>
<protein>
    <submittedName>
        <fullName evidence="3">Type VI secretion system protein TssA</fullName>
    </submittedName>
</protein>
<organism evidence="3 4">
    <name type="scientific">Pseudoxanthomonas putridarboris</name>
    <dbReference type="NCBI Taxonomy" id="752605"/>
    <lineage>
        <taxon>Bacteria</taxon>
        <taxon>Pseudomonadati</taxon>
        <taxon>Pseudomonadota</taxon>
        <taxon>Gammaproteobacteria</taxon>
        <taxon>Lysobacterales</taxon>
        <taxon>Lysobacteraceae</taxon>
        <taxon>Pseudoxanthomonas</taxon>
    </lineage>
</organism>
<dbReference type="PANTHER" id="PTHR37024:SF3">
    <property type="entry name" value="TYPE VI SECRETION SYSTEM PROTEIN TSSA"/>
    <property type="match status" value="1"/>
</dbReference>
<keyword evidence="4" id="KW-1185">Reference proteome</keyword>
<evidence type="ECO:0000259" key="2">
    <source>
        <dbReference type="Pfam" id="PF06812"/>
    </source>
</evidence>